<evidence type="ECO:0000256" key="3">
    <source>
        <dbReference type="ARBA" id="ARBA00022741"/>
    </source>
</evidence>
<dbReference type="EMBL" id="CP022115">
    <property type="protein sequence ID" value="ASJ24516.1"/>
    <property type="molecule type" value="Genomic_DNA"/>
</dbReference>
<keyword evidence="5" id="KW-1278">Translocase</keyword>
<gene>
    <name evidence="8" type="primary">hmuV</name>
    <name evidence="8" type="ORF">LHGZ1_1685</name>
</gene>
<dbReference type="PROSITE" id="PS00211">
    <property type="entry name" value="ABC_TRANSPORTER_1"/>
    <property type="match status" value="1"/>
</dbReference>
<keyword evidence="1" id="KW-0813">Transport</keyword>
<name>A0A248LJG6_9NEIS</name>
<dbReference type="Pfam" id="PF00005">
    <property type="entry name" value="ABC_tran"/>
    <property type="match status" value="1"/>
</dbReference>
<evidence type="ECO:0000313" key="9">
    <source>
        <dbReference type="Proteomes" id="UP000197424"/>
    </source>
</evidence>
<reference evidence="9" key="1">
    <citation type="submission" date="2017-06" db="EMBL/GenBank/DDBJ databases">
        <title>Whole genome sequence of Laribacter hongkongensis LHGZ1.</title>
        <authorList>
            <person name="Chen D."/>
            <person name="Wu H."/>
            <person name="Chen J."/>
        </authorList>
    </citation>
    <scope>NUCLEOTIDE SEQUENCE [LARGE SCALE GENOMIC DNA]</scope>
    <source>
        <strain evidence="9">LHGZ1</strain>
    </source>
</reference>
<feature type="domain" description="ABC transporter" evidence="7">
    <location>
        <begin position="3"/>
        <end position="239"/>
    </location>
</feature>
<evidence type="ECO:0000256" key="6">
    <source>
        <dbReference type="ARBA" id="ARBA00037066"/>
    </source>
</evidence>
<keyword evidence="3" id="KW-0547">Nucleotide-binding</keyword>
<sequence length="260" mass="27599">MLLRAGNLTLSRHGRTLIRSLSLSLAPHQLVAVLGPNGAGKSTLLGLLAGETPADDGSLTWQGQPLAGFSPAELARRRAYLMQQHESAPGLSGRDVVEIGLFAHGDPRAHQTACRQAVELAQAATLLPAAYDTLSGGEQARVQFARVLAQVLAGSGERLLLLDEPTAALDPAHQEHLLATCRQLCRTLPLAVVVVLHDLNLAARHADRVVLLDQGRLVADAAPAEALTPARIEAVFGQRVHVLPHPDIPSLPVFVPRYPA</sequence>
<dbReference type="SMART" id="SM00382">
    <property type="entry name" value="AAA"/>
    <property type="match status" value="1"/>
</dbReference>
<keyword evidence="4 8" id="KW-0067">ATP-binding</keyword>
<dbReference type="NCBIfam" id="NF010068">
    <property type="entry name" value="PRK13548.1"/>
    <property type="match status" value="1"/>
</dbReference>
<dbReference type="PANTHER" id="PTHR42794">
    <property type="entry name" value="HEMIN IMPORT ATP-BINDING PROTEIN HMUV"/>
    <property type="match status" value="1"/>
</dbReference>
<evidence type="ECO:0000259" key="7">
    <source>
        <dbReference type="PROSITE" id="PS50893"/>
    </source>
</evidence>
<dbReference type="Gene3D" id="3.40.50.300">
    <property type="entry name" value="P-loop containing nucleotide triphosphate hydrolases"/>
    <property type="match status" value="1"/>
</dbReference>
<dbReference type="Proteomes" id="UP000197424">
    <property type="component" value="Chromosome"/>
</dbReference>
<accession>A0A248LJG6</accession>
<dbReference type="AlphaFoldDB" id="A0A248LJG6"/>
<dbReference type="InterPro" id="IPR027417">
    <property type="entry name" value="P-loop_NTPase"/>
</dbReference>
<evidence type="ECO:0000256" key="4">
    <source>
        <dbReference type="ARBA" id="ARBA00022840"/>
    </source>
</evidence>
<protein>
    <submittedName>
        <fullName evidence="8">Hemin import ATP-binding protein HmuV</fullName>
    </submittedName>
</protein>
<dbReference type="GO" id="GO:0005524">
    <property type="term" value="F:ATP binding"/>
    <property type="evidence" value="ECO:0007669"/>
    <property type="project" value="UniProtKB-KW"/>
</dbReference>
<proteinExistence type="predicted"/>
<evidence type="ECO:0000256" key="5">
    <source>
        <dbReference type="ARBA" id="ARBA00022967"/>
    </source>
</evidence>
<evidence type="ECO:0000256" key="2">
    <source>
        <dbReference type="ARBA" id="ARBA00022475"/>
    </source>
</evidence>
<comment type="function">
    <text evidence="6">Part of the ABC transporter complex HmuTUV involved in hemin import. Responsible for energy coupling to the transport system.</text>
</comment>
<evidence type="ECO:0000256" key="1">
    <source>
        <dbReference type="ARBA" id="ARBA00022448"/>
    </source>
</evidence>
<keyword evidence="2" id="KW-1003">Cell membrane</keyword>
<dbReference type="PROSITE" id="PS50893">
    <property type="entry name" value="ABC_TRANSPORTER_2"/>
    <property type="match status" value="1"/>
</dbReference>
<organism evidence="8 9">
    <name type="scientific">Laribacter hongkongensis</name>
    <dbReference type="NCBI Taxonomy" id="168471"/>
    <lineage>
        <taxon>Bacteria</taxon>
        <taxon>Pseudomonadati</taxon>
        <taxon>Pseudomonadota</taxon>
        <taxon>Betaproteobacteria</taxon>
        <taxon>Neisseriales</taxon>
        <taxon>Aquaspirillaceae</taxon>
        <taxon>Laribacter</taxon>
    </lineage>
</organism>
<dbReference type="InterPro" id="IPR003593">
    <property type="entry name" value="AAA+_ATPase"/>
</dbReference>
<dbReference type="SUPFAM" id="SSF52540">
    <property type="entry name" value="P-loop containing nucleoside triphosphate hydrolases"/>
    <property type="match status" value="1"/>
</dbReference>
<keyword evidence="2" id="KW-0472">Membrane</keyword>
<dbReference type="CDD" id="cd03214">
    <property type="entry name" value="ABC_Iron-Siderophores_B12_Hemin"/>
    <property type="match status" value="1"/>
</dbReference>
<evidence type="ECO:0000313" key="8">
    <source>
        <dbReference type="EMBL" id="ASJ24516.1"/>
    </source>
</evidence>
<dbReference type="RefSeq" id="WP_197736045.1">
    <property type="nucleotide sequence ID" value="NZ_CP022115.1"/>
</dbReference>
<dbReference type="GO" id="GO:0016887">
    <property type="term" value="F:ATP hydrolysis activity"/>
    <property type="evidence" value="ECO:0007669"/>
    <property type="project" value="InterPro"/>
</dbReference>
<dbReference type="PANTHER" id="PTHR42794:SF1">
    <property type="entry name" value="HEMIN IMPORT ATP-BINDING PROTEIN HMUV"/>
    <property type="match status" value="1"/>
</dbReference>
<dbReference type="InterPro" id="IPR017871">
    <property type="entry name" value="ABC_transporter-like_CS"/>
</dbReference>
<dbReference type="InterPro" id="IPR003439">
    <property type="entry name" value="ABC_transporter-like_ATP-bd"/>
</dbReference>